<dbReference type="SUPFAM" id="SSF47413">
    <property type="entry name" value="lambda repressor-like DNA-binding domains"/>
    <property type="match status" value="1"/>
</dbReference>
<organism evidence="2 3">
    <name type="scientific">Streptomyces argyrophylli</name>
    <dbReference type="NCBI Taxonomy" id="2726118"/>
    <lineage>
        <taxon>Bacteria</taxon>
        <taxon>Bacillati</taxon>
        <taxon>Actinomycetota</taxon>
        <taxon>Actinomycetes</taxon>
        <taxon>Kitasatosporales</taxon>
        <taxon>Streptomycetaceae</taxon>
        <taxon>Streptomyces</taxon>
    </lineage>
</organism>
<dbReference type="EMBL" id="CP053189">
    <property type="protein sequence ID" value="QJS10004.1"/>
    <property type="molecule type" value="Genomic_DNA"/>
</dbReference>
<dbReference type="Pfam" id="PF13560">
    <property type="entry name" value="HTH_31"/>
    <property type="match status" value="1"/>
</dbReference>
<gene>
    <name evidence="2" type="ORF">HKX69_11100</name>
</gene>
<dbReference type="GO" id="GO:0003677">
    <property type="term" value="F:DNA binding"/>
    <property type="evidence" value="ECO:0007669"/>
    <property type="project" value="InterPro"/>
</dbReference>
<dbReference type="InterPro" id="IPR010982">
    <property type="entry name" value="Lambda_DNA-bd_dom_sf"/>
</dbReference>
<sequence length="71" mass="7871">MSNGPREQMTFGDTIRVARKRRGWSQMDLAEQAGVSRPTIARIEANRDVTTATVAKITQALGLTLELRDRG</sequence>
<evidence type="ECO:0000259" key="1">
    <source>
        <dbReference type="PROSITE" id="PS50943"/>
    </source>
</evidence>
<keyword evidence="3" id="KW-1185">Reference proteome</keyword>
<dbReference type="Gene3D" id="1.10.260.40">
    <property type="entry name" value="lambda repressor-like DNA-binding domains"/>
    <property type="match status" value="1"/>
</dbReference>
<dbReference type="AlphaFoldDB" id="A0A6M4PHB0"/>
<feature type="domain" description="HTH cro/C1-type" evidence="1">
    <location>
        <begin position="15"/>
        <end position="68"/>
    </location>
</feature>
<name>A0A6M4PHB0_9ACTN</name>
<proteinExistence type="predicted"/>
<evidence type="ECO:0000313" key="2">
    <source>
        <dbReference type="EMBL" id="QJS10004.1"/>
    </source>
</evidence>
<dbReference type="InterPro" id="IPR001387">
    <property type="entry name" value="Cro/C1-type_HTH"/>
</dbReference>
<reference evidence="2 3" key="1">
    <citation type="submission" date="2020-05" db="EMBL/GenBank/DDBJ databases">
        <authorList>
            <person name="Li K."/>
        </authorList>
    </citation>
    <scope>NUCLEOTIDE SEQUENCE [LARGE SCALE GENOMIC DNA]</scope>
    <source>
        <strain evidence="3">jing01</strain>
    </source>
</reference>
<dbReference type="SMART" id="SM00530">
    <property type="entry name" value="HTH_XRE"/>
    <property type="match status" value="1"/>
</dbReference>
<dbReference type="PROSITE" id="PS50943">
    <property type="entry name" value="HTH_CROC1"/>
    <property type="match status" value="1"/>
</dbReference>
<protein>
    <submittedName>
        <fullName evidence="2">Helix-turn-helix transcriptional regulator</fullName>
    </submittedName>
</protein>
<evidence type="ECO:0000313" key="3">
    <source>
        <dbReference type="Proteomes" id="UP000502641"/>
    </source>
</evidence>
<dbReference type="CDD" id="cd00093">
    <property type="entry name" value="HTH_XRE"/>
    <property type="match status" value="1"/>
</dbReference>
<dbReference type="Proteomes" id="UP000502641">
    <property type="component" value="Chromosome"/>
</dbReference>
<dbReference type="KEGG" id="sarg:HKX69_11100"/>
<accession>A0A6M4PHB0</accession>